<feature type="compositionally biased region" description="Acidic residues" evidence="3">
    <location>
        <begin position="31"/>
        <end position="40"/>
    </location>
</feature>
<feature type="repeat" description="NHL" evidence="2">
    <location>
        <begin position="199"/>
        <end position="229"/>
    </location>
</feature>
<keyword evidence="4" id="KW-0812">Transmembrane</keyword>
<dbReference type="AlphaFoldDB" id="A0A813RL04"/>
<keyword evidence="4" id="KW-0472">Membrane</keyword>
<comment type="caution">
    <text evidence="5">The sequence shown here is derived from an EMBL/GenBank/DDBJ whole genome shotgun (WGS) entry which is preliminary data.</text>
</comment>
<dbReference type="PROSITE" id="PS51125">
    <property type="entry name" value="NHL"/>
    <property type="match status" value="1"/>
</dbReference>
<feature type="transmembrane region" description="Helical" evidence="4">
    <location>
        <begin position="53"/>
        <end position="80"/>
    </location>
</feature>
<dbReference type="Proteomes" id="UP000663882">
    <property type="component" value="Unassembled WGS sequence"/>
</dbReference>
<dbReference type="SUPFAM" id="SSF101898">
    <property type="entry name" value="NHL repeat"/>
    <property type="match status" value="1"/>
</dbReference>
<name>A0A813RL04_9BILA</name>
<accession>A0A813RL04</accession>
<reference evidence="5" key="1">
    <citation type="submission" date="2021-02" db="EMBL/GenBank/DDBJ databases">
        <authorList>
            <person name="Nowell W R."/>
        </authorList>
    </citation>
    <scope>NUCLEOTIDE SEQUENCE</scope>
</reference>
<dbReference type="Gene3D" id="2.40.10.500">
    <property type="match status" value="1"/>
</dbReference>
<evidence type="ECO:0000313" key="6">
    <source>
        <dbReference type="Proteomes" id="UP000663882"/>
    </source>
</evidence>
<sequence length="324" mass="34130">MKSPELSVWSFDVESNTPKINSSATAKSSWEEEEEKEEEDDNKKRRKIRLACLWPLCIQCCIVGALLGGIALAVVITLWLKPMSTNTAAGTISTTSASTTTTATSTTSSATTSTTTATSTTSSATTSTTVTSTTSSASTSTTTTVTSTTSSTSTSSGTTTTGMSNYHATNRVIRYPPDFSNGTTVAGKSGASSSALDRLNNPLGVAVDDDLNLYVVDEDNKRVMKWAPNATNGTIVIGSASTANLYGILLSLYSSNEAYVSSENGNAVYLWTFGASSPRINLTQVNSTSSSLNDPMDEYRVLDECAWEWVGVGDLGEVPHSSNL</sequence>
<evidence type="ECO:0000256" key="4">
    <source>
        <dbReference type="SAM" id="Phobius"/>
    </source>
</evidence>
<protein>
    <submittedName>
        <fullName evidence="5">Uncharacterized protein</fullName>
    </submittedName>
</protein>
<feature type="compositionally biased region" description="Polar residues" evidence="3">
    <location>
        <begin position="16"/>
        <end position="28"/>
    </location>
</feature>
<evidence type="ECO:0000256" key="2">
    <source>
        <dbReference type="PROSITE-ProRule" id="PRU00504"/>
    </source>
</evidence>
<feature type="compositionally biased region" description="Low complexity" evidence="3">
    <location>
        <begin position="94"/>
        <end position="161"/>
    </location>
</feature>
<dbReference type="InterPro" id="IPR001258">
    <property type="entry name" value="NHL_repeat"/>
</dbReference>
<evidence type="ECO:0000313" key="5">
    <source>
        <dbReference type="EMBL" id="CAF0782360.1"/>
    </source>
</evidence>
<feature type="region of interest" description="Disordered" evidence="3">
    <location>
        <begin position="16"/>
        <end position="44"/>
    </location>
</feature>
<evidence type="ECO:0000256" key="3">
    <source>
        <dbReference type="SAM" id="MobiDB-lite"/>
    </source>
</evidence>
<organism evidence="5 6">
    <name type="scientific">Rotaria sordida</name>
    <dbReference type="NCBI Taxonomy" id="392033"/>
    <lineage>
        <taxon>Eukaryota</taxon>
        <taxon>Metazoa</taxon>
        <taxon>Spiralia</taxon>
        <taxon>Gnathifera</taxon>
        <taxon>Rotifera</taxon>
        <taxon>Eurotatoria</taxon>
        <taxon>Bdelloidea</taxon>
        <taxon>Philodinida</taxon>
        <taxon>Philodinidae</taxon>
        <taxon>Rotaria</taxon>
    </lineage>
</organism>
<proteinExistence type="predicted"/>
<feature type="region of interest" description="Disordered" evidence="3">
    <location>
        <begin position="94"/>
        <end position="168"/>
    </location>
</feature>
<dbReference type="Pfam" id="PF01436">
    <property type="entry name" value="NHL"/>
    <property type="match status" value="1"/>
</dbReference>
<keyword evidence="4" id="KW-1133">Transmembrane helix</keyword>
<keyword evidence="1" id="KW-0677">Repeat</keyword>
<dbReference type="EMBL" id="CAJNOO010000068">
    <property type="protein sequence ID" value="CAF0782360.1"/>
    <property type="molecule type" value="Genomic_DNA"/>
</dbReference>
<evidence type="ECO:0000256" key="1">
    <source>
        <dbReference type="ARBA" id="ARBA00022737"/>
    </source>
</evidence>
<gene>
    <name evidence="5" type="ORF">RFH988_LOCUS2973</name>
</gene>